<comment type="caution">
    <text evidence="1">The sequence shown here is derived from an EMBL/GenBank/DDBJ whole genome shotgun (WGS) entry which is preliminary data.</text>
</comment>
<protein>
    <submittedName>
        <fullName evidence="1">Uncharacterized protein</fullName>
    </submittedName>
</protein>
<sequence>MAVPKGVDFSAAAHESSSVKEPASQGSAPVVDEEVQQKPVTGEAAKKKKKKKVRMALNEMQWRAAQDLAAENYMMPMAPAPYNPYWTGIQPGMEGFMPPYAGAVPYMGFGMGPLDMPFGGVILQDPFAGQGCMMPFGGPPQRDLADFGMGFNAGPPLMGREEFEARKADVKRKREIERHGEGWQLPKDRDIGREVSSSVDISLMKSKSKAVPPPSGSEHHHHRHRSERPSPDRRSWDPEPPRPLSKRKSSDYDYDYEDPKRHRSHRDEHHSEDHHYHHCDYTDDRRHPERDHHRSSHPSRAEPSFKSTSKLTTEHPAAQASSKLSLEADKKQKASVFSRISFPAEELAAASKKPMTSCSSDAAAAAASASYKSTSNGYLEDHKPTSGLRKSAGLAAVTVDNDSSDDDRHFKRRPSRYELSPLADAAAEPRGSGGRERERERERVKEKDVGGYSSKHTKI</sequence>
<dbReference type="Proteomes" id="UP001060085">
    <property type="component" value="Linkage Group LG07"/>
</dbReference>
<gene>
    <name evidence="1" type="ORF">M9H77_31511</name>
</gene>
<reference evidence="2" key="1">
    <citation type="journal article" date="2023" name="Nat. Plants">
        <title>Single-cell RNA sequencing provides a high-resolution roadmap for understanding the multicellular compartmentation of specialized metabolism.</title>
        <authorList>
            <person name="Sun S."/>
            <person name="Shen X."/>
            <person name="Li Y."/>
            <person name="Li Y."/>
            <person name="Wang S."/>
            <person name="Li R."/>
            <person name="Zhang H."/>
            <person name="Shen G."/>
            <person name="Guo B."/>
            <person name="Wei J."/>
            <person name="Xu J."/>
            <person name="St-Pierre B."/>
            <person name="Chen S."/>
            <person name="Sun C."/>
        </authorList>
    </citation>
    <scope>NUCLEOTIDE SEQUENCE [LARGE SCALE GENOMIC DNA]</scope>
</reference>
<dbReference type="EMBL" id="CM044707">
    <property type="protein sequence ID" value="KAI5654324.1"/>
    <property type="molecule type" value="Genomic_DNA"/>
</dbReference>
<proteinExistence type="predicted"/>
<accession>A0ACC0A0N0</accession>
<keyword evidence="2" id="KW-1185">Reference proteome</keyword>
<name>A0ACC0A0N0_CATRO</name>
<organism evidence="1 2">
    <name type="scientific">Catharanthus roseus</name>
    <name type="common">Madagascar periwinkle</name>
    <name type="synonym">Vinca rosea</name>
    <dbReference type="NCBI Taxonomy" id="4058"/>
    <lineage>
        <taxon>Eukaryota</taxon>
        <taxon>Viridiplantae</taxon>
        <taxon>Streptophyta</taxon>
        <taxon>Embryophyta</taxon>
        <taxon>Tracheophyta</taxon>
        <taxon>Spermatophyta</taxon>
        <taxon>Magnoliopsida</taxon>
        <taxon>eudicotyledons</taxon>
        <taxon>Gunneridae</taxon>
        <taxon>Pentapetalae</taxon>
        <taxon>asterids</taxon>
        <taxon>lamiids</taxon>
        <taxon>Gentianales</taxon>
        <taxon>Apocynaceae</taxon>
        <taxon>Rauvolfioideae</taxon>
        <taxon>Vinceae</taxon>
        <taxon>Catharanthinae</taxon>
        <taxon>Catharanthus</taxon>
    </lineage>
</organism>
<evidence type="ECO:0000313" key="1">
    <source>
        <dbReference type="EMBL" id="KAI5654324.1"/>
    </source>
</evidence>
<evidence type="ECO:0000313" key="2">
    <source>
        <dbReference type="Proteomes" id="UP001060085"/>
    </source>
</evidence>